<keyword evidence="5" id="KW-1185">Reference proteome</keyword>
<evidence type="ECO:0000256" key="1">
    <source>
        <dbReference type="SAM" id="MobiDB-lite"/>
    </source>
</evidence>
<dbReference type="EMBL" id="CP036313">
    <property type="protein sequence ID" value="QBH15446.1"/>
    <property type="molecule type" value="Genomic_DNA"/>
</dbReference>
<sequence length="305" mass="34520">MTSTYAEYSQNAKAKKKWSRDEVSTKIIDFKECKKAFSQREFAKQAGVPRTTLQSWLTRMEGPALVSFFESPVGVIFLHTLIIGLHFEFTKVGCANIHNISNFLHLTRLSNFVAASYGTHQKISNQMDSMIGQFGDMEQVRLALQMPEKLITLCEDETFHPQVCLVSIEPDSNYIILEKYANDRSGGTWNKAVNGVLAHLPVKVIQGTSDEGKGLIHHVTKSLNAHHSPDLFHVMYEISRGTGAPLSAKIRKAEKDHENSEKSVNDAVKRKKKYEDLENKPVGRPLDFDKRIACCQKKSKRQKRL</sequence>
<dbReference type="Proteomes" id="UP000248798">
    <property type="component" value="Unassembled WGS sequence"/>
</dbReference>
<evidence type="ECO:0000313" key="5">
    <source>
        <dbReference type="Proteomes" id="UP000293902"/>
    </source>
</evidence>
<feature type="region of interest" description="Disordered" evidence="1">
    <location>
        <begin position="252"/>
        <end position="285"/>
    </location>
</feature>
<gene>
    <name evidence="3" type="ORF">DO021_10775</name>
    <name evidence="2" type="ORF">EYB58_22620</name>
</gene>
<dbReference type="RefSeq" id="WP_111956515.1">
    <property type="nucleotide sequence ID" value="NZ_CP036313.1"/>
</dbReference>
<reference evidence="2 5" key="2">
    <citation type="submission" date="2019-02" db="EMBL/GenBank/DDBJ databases">
        <title>Complete genome sequence of Desulfobacter hydrogenophilus AcRS1.</title>
        <authorList>
            <person name="Marietou A."/>
            <person name="Lund M.B."/>
            <person name="Marshall I.P.G."/>
            <person name="Schreiber L."/>
            <person name="Jorgensen B."/>
        </authorList>
    </citation>
    <scope>NUCLEOTIDE SEQUENCE [LARGE SCALE GENOMIC DNA]</scope>
    <source>
        <strain evidence="2 5">AcRS1</strain>
    </source>
</reference>
<proteinExistence type="predicted"/>
<evidence type="ECO:0000313" key="2">
    <source>
        <dbReference type="EMBL" id="QBH15446.1"/>
    </source>
</evidence>
<organism evidence="3 4">
    <name type="scientific">Desulfobacter hydrogenophilus</name>
    <dbReference type="NCBI Taxonomy" id="2291"/>
    <lineage>
        <taxon>Bacteria</taxon>
        <taxon>Pseudomonadati</taxon>
        <taxon>Thermodesulfobacteriota</taxon>
        <taxon>Desulfobacteria</taxon>
        <taxon>Desulfobacterales</taxon>
        <taxon>Desulfobacteraceae</taxon>
        <taxon>Desulfobacter</taxon>
    </lineage>
</organism>
<protein>
    <submittedName>
        <fullName evidence="3">Uncharacterized protein</fullName>
    </submittedName>
</protein>
<dbReference type="AlphaFoldDB" id="A0A328FBA3"/>
<evidence type="ECO:0000313" key="3">
    <source>
        <dbReference type="EMBL" id="RAM01921.1"/>
    </source>
</evidence>
<reference evidence="3 4" key="1">
    <citation type="submission" date="2018-06" db="EMBL/GenBank/DDBJ databases">
        <title>Complete Genome Sequence of Desulfobacter hydrogenophilus (DSM3380).</title>
        <authorList>
            <person name="Marietou A."/>
            <person name="Schreiber L."/>
            <person name="Marshall I."/>
            <person name="Jorgensen B."/>
        </authorList>
    </citation>
    <scope>NUCLEOTIDE SEQUENCE [LARGE SCALE GENOMIC DNA]</scope>
    <source>
        <strain evidence="3 4">DSM 3380</strain>
    </source>
</reference>
<name>A0A328FBA3_9BACT</name>
<dbReference type="EMBL" id="QLNI01000020">
    <property type="protein sequence ID" value="RAM01921.1"/>
    <property type="molecule type" value="Genomic_DNA"/>
</dbReference>
<dbReference type="OrthoDB" id="5422736at2"/>
<accession>A0A328FBA3</accession>
<dbReference type="Proteomes" id="UP000293902">
    <property type="component" value="Chromosome"/>
</dbReference>
<evidence type="ECO:0000313" key="4">
    <source>
        <dbReference type="Proteomes" id="UP000248798"/>
    </source>
</evidence>